<accession>A0A2P5DA53</accession>
<dbReference type="InterPro" id="IPR044578">
    <property type="entry name" value="BIR6-like"/>
</dbReference>
<dbReference type="PANTHER" id="PTHR47003">
    <property type="entry name" value="OS01G0970900 PROTEIN"/>
    <property type="match status" value="1"/>
</dbReference>
<dbReference type="InterPro" id="IPR002885">
    <property type="entry name" value="PPR_rpt"/>
</dbReference>
<dbReference type="OrthoDB" id="1740127at2759"/>
<keyword evidence="4" id="KW-1185">Reference proteome</keyword>
<reference evidence="4" key="1">
    <citation type="submission" date="2016-06" db="EMBL/GenBank/DDBJ databases">
        <title>Parallel loss of symbiosis genes in relatives of nitrogen-fixing non-legume Parasponia.</title>
        <authorList>
            <person name="Van Velzen R."/>
            <person name="Holmer R."/>
            <person name="Bu F."/>
            <person name="Rutten L."/>
            <person name="Van Zeijl A."/>
            <person name="Liu W."/>
            <person name="Santuari L."/>
            <person name="Cao Q."/>
            <person name="Sharma T."/>
            <person name="Shen D."/>
            <person name="Roswanjaya Y."/>
            <person name="Wardhani T."/>
            <person name="Kalhor M.S."/>
            <person name="Jansen J."/>
            <person name="Van den Hoogen J."/>
            <person name="Gungor B."/>
            <person name="Hartog M."/>
            <person name="Hontelez J."/>
            <person name="Verver J."/>
            <person name="Yang W.-C."/>
            <person name="Schijlen E."/>
            <person name="Repin R."/>
            <person name="Schilthuizen M."/>
            <person name="Schranz E."/>
            <person name="Heidstra R."/>
            <person name="Miyata K."/>
            <person name="Fedorova E."/>
            <person name="Kohlen W."/>
            <person name="Bisseling T."/>
            <person name="Smit S."/>
            <person name="Geurts R."/>
        </authorList>
    </citation>
    <scope>NUCLEOTIDE SEQUENCE [LARGE SCALE GENOMIC DNA]</scope>
    <source>
        <strain evidence="4">cv. WU1-14</strain>
    </source>
</reference>
<evidence type="ECO:0000313" key="3">
    <source>
        <dbReference type="EMBL" id="PON70157.1"/>
    </source>
</evidence>
<dbReference type="AlphaFoldDB" id="A0A2P5DA53"/>
<keyword evidence="1" id="KW-0677">Repeat</keyword>
<sequence length="159" mass="18275">MKGTGHEMGIDTYRKICRQLQKHKMMEDAVKFYVYAMDGPYKPSVQDCCWLIRSISVSYNPDLNFVFRVFSKLESTGNTISKTVYDWIHRSLTSVGRFDEAEKTVNIMRSAGYEPDNMTYSQVVFGLCKARRLEEASKILVEMEESGCAPDVKSWTVLI</sequence>
<dbReference type="InterPro" id="IPR011990">
    <property type="entry name" value="TPR-like_helical_dom_sf"/>
</dbReference>
<name>A0A2P5DA53_PARAD</name>
<proteinExistence type="predicted"/>
<dbReference type="PROSITE" id="PS51375">
    <property type="entry name" value="PPR"/>
    <property type="match status" value="2"/>
</dbReference>
<evidence type="ECO:0000256" key="1">
    <source>
        <dbReference type="ARBA" id="ARBA00022737"/>
    </source>
</evidence>
<dbReference type="EMBL" id="JXTB01000052">
    <property type="protein sequence ID" value="PON70157.1"/>
    <property type="molecule type" value="Genomic_DNA"/>
</dbReference>
<protein>
    <submittedName>
        <fullName evidence="3">Pentatricopeptide repeat</fullName>
    </submittedName>
</protein>
<gene>
    <name evidence="3" type="ORF">PanWU01x14_083320</name>
</gene>
<dbReference type="Gene3D" id="1.25.40.10">
    <property type="entry name" value="Tetratricopeptide repeat domain"/>
    <property type="match status" value="1"/>
</dbReference>
<dbReference type="GO" id="GO:0008380">
    <property type="term" value="P:RNA splicing"/>
    <property type="evidence" value="ECO:0007669"/>
    <property type="project" value="InterPro"/>
</dbReference>
<dbReference type="Pfam" id="PF12854">
    <property type="entry name" value="PPR_1"/>
    <property type="match status" value="1"/>
</dbReference>
<dbReference type="NCBIfam" id="TIGR00756">
    <property type="entry name" value="PPR"/>
    <property type="match status" value="2"/>
</dbReference>
<evidence type="ECO:0000313" key="4">
    <source>
        <dbReference type="Proteomes" id="UP000237105"/>
    </source>
</evidence>
<evidence type="ECO:0000256" key="2">
    <source>
        <dbReference type="PROSITE-ProRule" id="PRU00708"/>
    </source>
</evidence>
<feature type="repeat" description="PPR" evidence="2">
    <location>
        <begin position="116"/>
        <end position="150"/>
    </location>
</feature>
<comment type="caution">
    <text evidence="3">The sequence shown here is derived from an EMBL/GenBank/DDBJ whole genome shotgun (WGS) entry which is preliminary data.</text>
</comment>
<organism evidence="3 4">
    <name type="scientific">Parasponia andersonii</name>
    <name type="common">Sponia andersonii</name>
    <dbReference type="NCBI Taxonomy" id="3476"/>
    <lineage>
        <taxon>Eukaryota</taxon>
        <taxon>Viridiplantae</taxon>
        <taxon>Streptophyta</taxon>
        <taxon>Embryophyta</taxon>
        <taxon>Tracheophyta</taxon>
        <taxon>Spermatophyta</taxon>
        <taxon>Magnoliopsida</taxon>
        <taxon>eudicotyledons</taxon>
        <taxon>Gunneridae</taxon>
        <taxon>Pentapetalae</taxon>
        <taxon>rosids</taxon>
        <taxon>fabids</taxon>
        <taxon>Rosales</taxon>
        <taxon>Cannabaceae</taxon>
        <taxon>Parasponia</taxon>
    </lineage>
</organism>
<dbReference type="Proteomes" id="UP000237105">
    <property type="component" value="Unassembled WGS sequence"/>
</dbReference>
<feature type="repeat" description="PPR" evidence="2">
    <location>
        <begin position="81"/>
        <end position="115"/>
    </location>
</feature>
<dbReference type="PANTHER" id="PTHR47003:SF2">
    <property type="entry name" value="OS01G0970900 PROTEIN"/>
    <property type="match status" value="1"/>
</dbReference>